<evidence type="ECO:0000313" key="1">
    <source>
        <dbReference type="Proteomes" id="UP000887579"/>
    </source>
</evidence>
<dbReference type="Proteomes" id="UP000887579">
    <property type="component" value="Unplaced"/>
</dbReference>
<evidence type="ECO:0000313" key="2">
    <source>
        <dbReference type="WBParaSite" id="ES5_v2.g24927.t1"/>
    </source>
</evidence>
<protein>
    <submittedName>
        <fullName evidence="2">F-box domain-containing protein</fullName>
    </submittedName>
</protein>
<organism evidence="1 2">
    <name type="scientific">Panagrolaimus sp. ES5</name>
    <dbReference type="NCBI Taxonomy" id="591445"/>
    <lineage>
        <taxon>Eukaryota</taxon>
        <taxon>Metazoa</taxon>
        <taxon>Ecdysozoa</taxon>
        <taxon>Nematoda</taxon>
        <taxon>Chromadorea</taxon>
        <taxon>Rhabditida</taxon>
        <taxon>Tylenchina</taxon>
        <taxon>Panagrolaimomorpha</taxon>
        <taxon>Panagrolaimoidea</taxon>
        <taxon>Panagrolaimidae</taxon>
        <taxon>Panagrolaimus</taxon>
    </lineage>
</organism>
<sequence>MFSLPESIIFYMAMNPLSSEFHQNLLQCCKYFFIKNSIINYHCLLFDDNDGWKTCFNDSCYLEEREYRKIELNLDTIHSRIRIWDVLKICSSNSSMATSLISKLYNGDFTCLRLKNQKISFNQLLLFSPNVRSLILVKCSVFYENGDEVPGETVLKNFTNLEAFTFFLCPDTVVNCSNTAKELLQIPQFKTLGLFTFKGLSEAFDIDTFFNQYLKGNKITRVALLFTNSIPEAYKEKLQAITDEILDDESPRPYYIPHIHFDGQLRQDEIANLFFGLTE</sequence>
<accession>A0AC34G5H1</accession>
<dbReference type="WBParaSite" id="ES5_v2.g24927.t1">
    <property type="protein sequence ID" value="ES5_v2.g24927.t1"/>
    <property type="gene ID" value="ES5_v2.g24927"/>
</dbReference>
<reference evidence="2" key="1">
    <citation type="submission" date="2022-11" db="UniProtKB">
        <authorList>
            <consortium name="WormBaseParasite"/>
        </authorList>
    </citation>
    <scope>IDENTIFICATION</scope>
</reference>
<name>A0AC34G5H1_9BILA</name>
<proteinExistence type="predicted"/>